<protein>
    <submittedName>
        <fullName evidence="2">Uncharacterized protein</fullName>
    </submittedName>
</protein>
<dbReference type="Proteomes" id="UP000018895">
    <property type="component" value="Unassembled WGS sequence"/>
</dbReference>
<keyword evidence="1" id="KW-1133">Transmembrane helix</keyword>
<dbReference type="EMBL" id="BAUU01000019">
    <property type="protein sequence ID" value="GAE31430.1"/>
    <property type="molecule type" value="Genomic_DNA"/>
</dbReference>
<keyword evidence="1" id="KW-0812">Transmembrane</keyword>
<comment type="caution">
    <text evidence="2">The sequence shown here is derived from an EMBL/GenBank/DDBJ whole genome shotgun (WGS) entry which is preliminary data.</text>
</comment>
<organism evidence="2 3">
    <name type="scientific">Halalkalibacter hemicellulosilyticusJCM 9152</name>
    <dbReference type="NCBI Taxonomy" id="1236971"/>
    <lineage>
        <taxon>Bacteria</taxon>
        <taxon>Bacillati</taxon>
        <taxon>Bacillota</taxon>
        <taxon>Bacilli</taxon>
        <taxon>Bacillales</taxon>
        <taxon>Bacillaceae</taxon>
        <taxon>Halalkalibacter</taxon>
    </lineage>
</organism>
<dbReference type="STRING" id="1236971.JCM9152_2899"/>
<dbReference type="AlphaFoldDB" id="W4QH59"/>
<accession>W4QH59</accession>
<evidence type="ECO:0000256" key="1">
    <source>
        <dbReference type="SAM" id="Phobius"/>
    </source>
</evidence>
<name>W4QH59_9BACI</name>
<evidence type="ECO:0000313" key="3">
    <source>
        <dbReference type="Proteomes" id="UP000018895"/>
    </source>
</evidence>
<proteinExistence type="predicted"/>
<gene>
    <name evidence="2" type="ORF">JCM9152_2899</name>
</gene>
<sequence>MERDQNQKVNELAGSDRVVRGWMAMLILVIAVVMSIYHLYTAGFGLMPGVGTRSHMIIHLSLGLALVFLIFPIKKGLTNSG</sequence>
<dbReference type="RefSeq" id="WP_235715711.1">
    <property type="nucleotide sequence ID" value="NZ_BAUU01000019.1"/>
</dbReference>
<evidence type="ECO:0000313" key="2">
    <source>
        <dbReference type="EMBL" id="GAE31430.1"/>
    </source>
</evidence>
<reference evidence="2" key="1">
    <citation type="journal article" date="2014" name="Genome Announc.">
        <title>Draft Genome Sequences of Three Alkaliphilic Bacillus Strains, Bacillus wakoensis JCM 9140T, Bacillus akibai JCM 9157T, and Bacillus hemicellulosilyticus JCM 9152T.</title>
        <authorList>
            <person name="Yuki M."/>
            <person name="Oshima K."/>
            <person name="Suda W."/>
            <person name="Oshida Y."/>
            <person name="Kitamura K."/>
            <person name="Iida T."/>
            <person name="Hattori M."/>
            <person name="Ohkuma M."/>
        </authorList>
    </citation>
    <scope>NUCLEOTIDE SEQUENCE [LARGE SCALE GENOMIC DNA]</scope>
    <source>
        <strain evidence="2">JCM 9152</strain>
    </source>
</reference>
<keyword evidence="3" id="KW-1185">Reference proteome</keyword>
<feature type="transmembrane region" description="Helical" evidence="1">
    <location>
        <begin position="21"/>
        <end position="40"/>
    </location>
</feature>
<feature type="transmembrane region" description="Helical" evidence="1">
    <location>
        <begin position="52"/>
        <end position="71"/>
    </location>
</feature>
<keyword evidence="1" id="KW-0472">Membrane</keyword>